<keyword evidence="7 17" id="KW-0378">Hydrolase</keyword>
<evidence type="ECO:0000256" key="6">
    <source>
        <dbReference type="ARBA" id="ARBA00022763"/>
    </source>
</evidence>
<dbReference type="EMBL" id="BALE01000017">
    <property type="protein sequence ID" value="GAN54250.1"/>
    <property type="molecule type" value="Genomic_DNA"/>
</dbReference>
<evidence type="ECO:0000256" key="5">
    <source>
        <dbReference type="ARBA" id="ARBA00022723"/>
    </source>
</evidence>
<feature type="domain" description="Nudix hydrolase" evidence="19">
    <location>
        <begin position="195"/>
        <end position="323"/>
    </location>
</feature>
<dbReference type="InterPro" id="IPR000182">
    <property type="entry name" value="GNAT_dom"/>
</dbReference>
<dbReference type="SUPFAM" id="SSF55729">
    <property type="entry name" value="Acyl-CoA N-acyltransferases (Nat)"/>
    <property type="match status" value="1"/>
</dbReference>
<keyword evidence="21" id="KW-1185">Reference proteome</keyword>
<dbReference type="SUPFAM" id="SSF55811">
    <property type="entry name" value="Nudix"/>
    <property type="match status" value="1"/>
</dbReference>
<dbReference type="GO" id="GO:0008413">
    <property type="term" value="F:8-oxo-7,8-dihydroguanosine triphosphate pyrophosphatase activity"/>
    <property type="evidence" value="ECO:0007669"/>
    <property type="project" value="TreeGrafter"/>
</dbReference>
<keyword evidence="5" id="KW-0479">Metal-binding</keyword>
<evidence type="ECO:0000256" key="14">
    <source>
        <dbReference type="ARBA" id="ARBA00041592"/>
    </source>
</evidence>
<dbReference type="AlphaFoldDB" id="A0A0D6MLI0"/>
<dbReference type="PROSITE" id="PS51462">
    <property type="entry name" value="NUDIX"/>
    <property type="match status" value="1"/>
</dbReference>
<dbReference type="PROSITE" id="PS51186">
    <property type="entry name" value="GNAT"/>
    <property type="match status" value="1"/>
</dbReference>
<evidence type="ECO:0000256" key="16">
    <source>
        <dbReference type="ARBA" id="ARBA00042798"/>
    </source>
</evidence>
<dbReference type="OrthoDB" id="9810648at2"/>
<comment type="catalytic activity">
    <reaction evidence="10">
        <text>8-oxo-dGTP + H2O = 8-oxo-dGMP + diphosphate + H(+)</text>
        <dbReference type="Rhea" id="RHEA:31575"/>
        <dbReference type="ChEBI" id="CHEBI:15377"/>
        <dbReference type="ChEBI" id="CHEBI:15378"/>
        <dbReference type="ChEBI" id="CHEBI:33019"/>
        <dbReference type="ChEBI" id="CHEBI:63224"/>
        <dbReference type="ChEBI" id="CHEBI:77896"/>
        <dbReference type="EC" id="3.6.1.55"/>
    </reaction>
</comment>
<evidence type="ECO:0000256" key="2">
    <source>
        <dbReference type="ARBA" id="ARBA00005582"/>
    </source>
</evidence>
<dbReference type="GO" id="GO:0006281">
    <property type="term" value="P:DNA repair"/>
    <property type="evidence" value="ECO:0007669"/>
    <property type="project" value="UniProtKB-KW"/>
</dbReference>
<organism evidence="20 21">
    <name type="scientific">Tanticharoenia sakaeratensis NBRC 103193</name>
    <dbReference type="NCBI Taxonomy" id="1231623"/>
    <lineage>
        <taxon>Bacteria</taxon>
        <taxon>Pseudomonadati</taxon>
        <taxon>Pseudomonadota</taxon>
        <taxon>Alphaproteobacteria</taxon>
        <taxon>Acetobacterales</taxon>
        <taxon>Acetobacteraceae</taxon>
        <taxon>Tanticharoenia</taxon>
    </lineage>
</organism>
<keyword evidence="3" id="KW-0515">Mutator protein</keyword>
<comment type="catalytic activity">
    <reaction evidence="11">
        <text>8-oxo-GTP + H2O = 8-oxo-GMP + diphosphate + H(+)</text>
        <dbReference type="Rhea" id="RHEA:67616"/>
        <dbReference type="ChEBI" id="CHEBI:15377"/>
        <dbReference type="ChEBI" id="CHEBI:15378"/>
        <dbReference type="ChEBI" id="CHEBI:33019"/>
        <dbReference type="ChEBI" id="CHEBI:143553"/>
        <dbReference type="ChEBI" id="CHEBI:145694"/>
    </reaction>
</comment>
<name>A0A0D6MLI0_9PROT</name>
<evidence type="ECO:0000256" key="8">
    <source>
        <dbReference type="ARBA" id="ARBA00022842"/>
    </source>
</evidence>
<reference evidence="20 21" key="1">
    <citation type="submission" date="2012-10" db="EMBL/GenBank/DDBJ databases">
        <title>Genome sequencing of Tanticharoenia sakaeratensis NBRC 103193.</title>
        <authorList>
            <person name="Azuma Y."/>
            <person name="Hadano H."/>
            <person name="Hirakawa H."/>
            <person name="Matsushita K."/>
        </authorList>
    </citation>
    <scope>NUCLEOTIDE SEQUENCE [LARGE SCALE GENOMIC DNA]</scope>
    <source>
        <strain evidence="20 21">NBRC 103193</strain>
    </source>
</reference>
<evidence type="ECO:0000256" key="13">
    <source>
        <dbReference type="ARBA" id="ARBA00040794"/>
    </source>
</evidence>
<dbReference type="PROSITE" id="PS00893">
    <property type="entry name" value="NUDIX_BOX"/>
    <property type="match status" value="1"/>
</dbReference>
<keyword evidence="9" id="KW-0234">DNA repair</keyword>
<dbReference type="Pfam" id="PF00293">
    <property type="entry name" value="NUDIX"/>
    <property type="match status" value="1"/>
</dbReference>
<dbReference type="GO" id="GO:0046872">
    <property type="term" value="F:metal ion binding"/>
    <property type="evidence" value="ECO:0007669"/>
    <property type="project" value="UniProtKB-KW"/>
</dbReference>
<keyword evidence="8" id="KW-0460">Magnesium</keyword>
<keyword evidence="6" id="KW-0227">DNA damage</keyword>
<feature type="domain" description="N-acetyltransferase" evidence="18">
    <location>
        <begin position="10"/>
        <end position="174"/>
    </location>
</feature>
<evidence type="ECO:0000256" key="1">
    <source>
        <dbReference type="ARBA" id="ARBA00001946"/>
    </source>
</evidence>
<dbReference type="STRING" id="1231623.Tasa_017_133"/>
<dbReference type="PRINTS" id="PR00502">
    <property type="entry name" value="NUDIXFAMILY"/>
</dbReference>
<dbReference type="InterPro" id="IPR015797">
    <property type="entry name" value="NUDIX_hydrolase-like_dom_sf"/>
</dbReference>
<dbReference type="InterPro" id="IPR000086">
    <property type="entry name" value="NUDIX_hydrolase_dom"/>
</dbReference>
<comment type="caution">
    <text evidence="20">The sequence shown here is derived from an EMBL/GenBank/DDBJ whole genome shotgun (WGS) entry which is preliminary data.</text>
</comment>
<sequence length="335" mass="36303">MTPDLQAGPYRLRALAPSDADRLHALINDWSVVRMLSRPPFPYPRDLTDEWIAETVRASTAGSAFHFAITDPDDRLLGCVGLRILPGRAASVGYWIGRSHWGQGIATTCARRIASWALATLPIDTLRAWAAIDNPASAAVLRKIGFHETGKDMQRFASRGGEHQVGVFEAKRADLAPNTESIAGSDEDRAPVPKRLIMVVAAALVDARGRVLLARRPEGKPLAGLWEFPGGKVEPGEEPVAALRRELAEELGLDMARTCLAPLTFVSTPVGRNDLLLMLYVGRIGRQAPVGHEGQALLWAPPEGLRDYDMPEPDRPLPPLLLDLLGPAGLPAETP</sequence>
<evidence type="ECO:0000256" key="11">
    <source>
        <dbReference type="ARBA" id="ARBA00036904"/>
    </source>
</evidence>
<protein>
    <recommendedName>
        <fullName evidence="13">8-oxo-dGTP diphosphatase</fullName>
        <ecNumber evidence="12">3.6.1.55</ecNumber>
    </recommendedName>
    <alternativeName>
        <fullName evidence="16">7,8-dihydro-8-oxoguanine-triphosphatase</fullName>
    </alternativeName>
    <alternativeName>
        <fullName evidence="15">Mutator protein MutT</fullName>
    </alternativeName>
    <alternativeName>
        <fullName evidence="14">dGTP pyrophosphohydrolase</fullName>
    </alternativeName>
</protein>
<evidence type="ECO:0000313" key="20">
    <source>
        <dbReference type="EMBL" id="GAN54250.1"/>
    </source>
</evidence>
<dbReference type="Pfam" id="PF13302">
    <property type="entry name" value="Acetyltransf_3"/>
    <property type="match status" value="1"/>
</dbReference>
<keyword evidence="4" id="KW-0235">DNA replication</keyword>
<dbReference type="RefSeq" id="WP_048848782.1">
    <property type="nucleotide sequence ID" value="NZ_BALE01000017.1"/>
</dbReference>
<dbReference type="GO" id="GO:0044715">
    <property type="term" value="F:8-oxo-dGDP phosphatase activity"/>
    <property type="evidence" value="ECO:0007669"/>
    <property type="project" value="TreeGrafter"/>
</dbReference>
<evidence type="ECO:0000256" key="9">
    <source>
        <dbReference type="ARBA" id="ARBA00023204"/>
    </source>
</evidence>
<evidence type="ECO:0000256" key="17">
    <source>
        <dbReference type="RuleBase" id="RU003476"/>
    </source>
</evidence>
<dbReference type="EC" id="3.6.1.55" evidence="12"/>
<evidence type="ECO:0000256" key="10">
    <source>
        <dbReference type="ARBA" id="ARBA00035861"/>
    </source>
</evidence>
<evidence type="ECO:0000256" key="15">
    <source>
        <dbReference type="ARBA" id="ARBA00041979"/>
    </source>
</evidence>
<dbReference type="Proteomes" id="UP000032679">
    <property type="component" value="Unassembled WGS sequence"/>
</dbReference>
<comment type="cofactor">
    <cofactor evidence="1">
        <name>Mg(2+)</name>
        <dbReference type="ChEBI" id="CHEBI:18420"/>
    </cofactor>
</comment>
<evidence type="ECO:0000313" key="21">
    <source>
        <dbReference type="Proteomes" id="UP000032679"/>
    </source>
</evidence>
<evidence type="ECO:0000256" key="3">
    <source>
        <dbReference type="ARBA" id="ARBA00022457"/>
    </source>
</evidence>
<dbReference type="GO" id="GO:0035539">
    <property type="term" value="F:8-oxo-7,8-dihydrodeoxyguanosine triphosphate pyrophosphatase activity"/>
    <property type="evidence" value="ECO:0007669"/>
    <property type="project" value="UniProtKB-EC"/>
</dbReference>
<dbReference type="GO" id="GO:0006260">
    <property type="term" value="P:DNA replication"/>
    <property type="evidence" value="ECO:0007669"/>
    <property type="project" value="UniProtKB-KW"/>
</dbReference>
<dbReference type="Gene3D" id="3.40.630.30">
    <property type="match status" value="1"/>
</dbReference>
<gene>
    <name evidence="20" type="ORF">Tasa_017_133</name>
</gene>
<dbReference type="InterPro" id="IPR047127">
    <property type="entry name" value="MutT-like"/>
</dbReference>
<dbReference type="GO" id="GO:0044716">
    <property type="term" value="F:8-oxo-GDP phosphatase activity"/>
    <property type="evidence" value="ECO:0007669"/>
    <property type="project" value="TreeGrafter"/>
</dbReference>
<dbReference type="PANTHER" id="PTHR47707:SF1">
    <property type="entry name" value="NUDIX HYDROLASE FAMILY PROTEIN"/>
    <property type="match status" value="1"/>
</dbReference>
<evidence type="ECO:0000256" key="4">
    <source>
        <dbReference type="ARBA" id="ARBA00022705"/>
    </source>
</evidence>
<dbReference type="CDD" id="cd03425">
    <property type="entry name" value="NUDIX_MutT_NudA_like"/>
    <property type="match status" value="1"/>
</dbReference>
<proteinExistence type="inferred from homology"/>
<evidence type="ECO:0000256" key="12">
    <source>
        <dbReference type="ARBA" id="ARBA00038905"/>
    </source>
</evidence>
<dbReference type="InterPro" id="IPR020476">
    <property type="entry name" value="Nudix_hydrolase"/>
</dbReference>
<accession>A0A0D6MLI0</accession>
<comment type="similarity">
    <text evidence="2 17">Belongs to the Nudix hydrolase family.</text>
</comment>
<dbReference type="Gene3D" id="3.90.79.10">
    <property type="entry name" value="Nucleoside Triphosphate Pyrophosphohydrolase"/>
    <property type="match status" value="1"/>
</dbReference>
<dbReference type="PANTHER" id="PTHR47707">
    <property type="entry name" value="8-OXO-DGTP DIPHOSPHATASE"/>
    <property type="match status" value="1"/>
</dbReference>
<dbReference type="InterPro" id="IPR016181">
    <property type="entry name" value="Acyl_CoA_acyltransferase"/>
</dbReference>
<dbReference type="InterPro" id="IPR020084">
    <property type="entry name" value="NUDIX_hydrolase_CS"/>
</dbReference>
<evidence type="ECO:0000256" key="7">
    <source>
        <dbReference type="ARBA" id="ARBA00022801"/>
    </source>
</evidence>
<evidence type="ECO:0000259" key="18">
    <source>
        <dbReference type="PROSITE" id="PS51186"/>
    </source>
</evidence>
<evidence type="ECO:0000259" key="19">
    <source>
        <dbReference type="PROSITE" id="PS51462"/>
    </source>
</evidence>
<dbReference type="GO" id="GO:0016747">
    <property type="term" value="F:acyltransferase activity, transferring groups other than amino-acyl groups"/>
    <property type="evidence" value="ECO:0007669"/>
    <property type="project" value="InterPro"/>
</dbReference>